<organism evidence="2 3">
    <name type="scientific">Auricularia subglabra (strain TFB-10046 / SS5)</name>
    <name type="common">White-rot fungus</name>
    <name type="synonym">Auricularia delicata (strain TFB10046)</name>
    <dbReference type="NCBI Taxonomy" id="717982"/>
    <lineage>
        <taxon>Eukaryota</taxon>
        <taxon>Fungi</taxon>
        <taxon>Dikarya</taxon>
        <taxon>Basidiomycota</taxon>
        <taxon>Agaricomycotina</taxon>
        <taxon>Agaricomycetes</taxon>
        <taxon>Auriculariales</taxon>
        <taxon>Auriculariaceae</taxon>
        <taxon>Auricularia</taxon>
    </lineage>
</organism>
<dbReference type="AlphaFoldDB" id="J0WWA3"/>
<dbReference type="SUPFAM" id="SSF52047">
    <property type="entry name" value="RNI-like"/>
    <property type="match status" value="1"/>
</dbReference>
<dbReference type="Proteomes" id="UP000006514">
    <property type="component" value="Unassembled WGS sequence"/>
</dbReference>
<dbReference type="KEGG" id="adl:AURDEDRAFT_128105"/>
<dbReference type="OrthoDB" id="3271094at2759"/>
<evidence type="ECO:0000256" key="1">
    <source>
        <dbReference type="SAM" id="MobiDB-lite"/>
    </source>
</evidence>
<feature type="region of interest" description="Disordered" evidence="1">
    <location>
        <begin position="365"/>
        <end position="402"/>
    </location>
</feature>
<protein>
    <submittedName>
        <fullName evidence="2">Uncharacterized protein</fullName>
    </submittedName>
</protein>
<reference evidence="3" key="1">
    <citation type="journal article" date="2012" name="Science">
        <title>The Paleozoic origin of enzymatic lignin decomposition reconstructed from 31 fungal genomes.</title>
        <authorList>
            <person name="Floudas D."/>
            <person name="Binder M."/>
            <person name="Riley R."/>
            <person name="Barry K."/>
            <person name="Blanchette R.A."/>
            <person name="Henrissat B."/>
            <person name="Martinez A.T."/>
            <person name="Otillar R."/>
            <person name="Spatafora J.W."/>
            <person name="Yadav J.S."/>
            <person name="Aerts A."/>
            <person name="Benoit I."/>
            <person name="Boyd A."/>
            <person name="Carlson A."/>
            <person name="Copeland A."/>
            <person name="Coutinho P.M."/>
            <person name="de Vries R.P."/>
            <person name="Ferreira P."/>
            <person name="Findley K."/>
            <person name="Foster B."/>
            <person name="Gaskell J."/>
            <person name="Glotzer D."/>
            <person name="Gorecki P."/>
            <person name="Heitman J."/>
            <person name="Hesse C."/>
            <person name="Hori C."/>
            <person name="Igarashi K."/>
            <person name="Jurgens J.A."/>
            <person name="Kallen N."/>
            <person name="Kersten P."/>
            <person name="Kohler A."/>
            <person name="Kuees U."/>
            <person name="Kumar T.K.A."/>
            <person name="Kuo A."/>
            <person name="LaButti K."/>
            <person name="Larrondo L.F."/>
            <person name="Lindquist E."/>
            <person name="Ling A."/>
            <person name="Lombard V."/>
            <person name="Lucas S."/>
            <person name="Lundell T."/>
            <person name="Martin R."/>
            <person name="McLaughlin D.J."/>
            <person name="Morgenstern I."/>
            <person name="Morin E."/>
            <person name="Murat C."/>
            <person name="Nagy L.G."/>
            <person name="Nolan M."/>
            <person name="Ohm R.A."/>
            <person name="Patyshakuliyeva A."/>
            <person name="Rokas A."/>
            <person name="Ruiz-Duenas F.J."/>
            <person name="Sabat G."/>
            <person name="Salamov A."/>
            <person name="Samejima M."/>
            <person name="Schmutz J."/>
            <person name="Slot J.C."/>
            <person name="St John F."/>
            <person name="Stenlid J."/>
            <person name="Sun H."/>
            <person name="Sun S."/>
            <person name="Syed K."/>
            <person name="Tsang A."/>
            <person name="Wiebenga A."/>
            <person name="Young D."/>
            <person name="Pisabarro A."/>
            <person name="Eastwood D.C."/>
            <person name="Martin F."/>
            <person name="Cullen D."/>
            <person name="Grigoriev I.V."/>
            <person name="Hibbett D.S."/>
        </authorList>
    </citation>
    <scope>NUCLEOTIDE SEQUENCE [LARGE SCALE GENOMIC DNA]</scope>
    <source>
        <strain evidence="3">TFB10046</strain>
    </source>
</reference>
<proteinExistence type="predicted"/>
<accession>J0WWA3</accession>
<evidence type="ECO:0000313" key="2">
    <source>
        <dbReference type="EMBL" id="EJD39770.1"/>
    </source>
</evidence>
<gene>
    <name evidence="2" type="ORF">AURDEDRAFT_128105</name>
</gene>
<dbReference type="EMBL" id="JH687810">
    <property type="protein sequence ID" value="EJD39770.1"/>
    <property type="molecule type" value="Genomic_DNA"/>
</dbReference>
<evidence type="ECO:0000313" key="3">
    <source>
        <dbReference type="Proteomes" id="UP000006514"/>
    </source>
</evidence>
<name>J0WWA3_AURST</name>
<keyword evidence="3" id="KW-1185">Reference proteome</keyword>
<sequence length="751" mass="83173">MPVLFNSFGDIVTALELAWRLRAALSGACAASFDIRALLSDVESFTQMLQHIRAAIEARSCPLESAVENGIRNALAACQDVLRIVLGKISAFETRMTRKVGVFAWQQYWAVAAWSILGGRNEVDSLRTRLSEQLSVIQTTDQDAIQNTVKRHEITLERLYGVVQDMQMRFDVGVPPFMFCDPITGVYRPPFARTSFHRFNDLLAILIDSPFPIRYAAHQDRISLDSRTATVHYSSDNVMIVTLMSYTTTFMPCCFFKERSFGQYQVLLGSGYGLNMEESGLEILKRLVERKHAPRTLCNCDNGPCRRRYHQEIGDEIYWRPILHGYGLANQIALLAANQAPAVAETHYSRCKLIWNELSNDPDPCKMGAEEHSSADAASRRMPASQYSDHRTHLEGSPADEEIRRSAPTIASQIGGTYKEIGNAAARILCDLVVGGTLAVTSDFLGGQAGCLADLFIRHLFLPATCPALSTVTALDIHGPVSEDASANYDQLFALCPNLRYLRLSLLNADLAHTLPTCQAPHSLQELFLEGIEDDGYDLMQHYTSWKTRENLRSVTLAQDCSDIADLAALICGAAALFIGEEDAADRTLILASGASGWSRGIGFQDLDDGHAEHVANMITEVRESLPDLETINMRALYLDDFLPLLASWPKLKHLVLAVSPDEDDGCYHWDLLNNLPHLRQHSQSLVSLGVSVIMYSDPPTEDDARALLAHLTSCDVTEIVVSGFSKTSLAKLDLPTNGSRIRFRCVDDEV</sequence>
<dbReference type="InParanoid" id="J0WWA3"/>